<keyword evidence="3" id="KW-1185">Reference proteome</keyword>
<name>A0A2G2XQ29_CAPBA</name>
<feature type="domain" description="Retrovirus-related Pol polyprotein from transposon TNT 1-94-like beta-barrel" evidence="1">
    <location>
        <begin position="27"/>
        <end position="92"/>
    </location>
</feature>
<dbReference type="Pfam" id="PF22936">
    <property type="entry name" value="Pol_BBD"/>
    <property type="match status" value="1"/>
</dbReference>
<gene>
    <name evidence="2" type="ORF">CQW23_01912</name>
</gene>
<evidence type="ECO:0000259" key="1">
    <source>
        <dbReference type="Pfam" id="PF22936"/>
    </source>
</evidence>
<comment type="caution">
    <text evidence="2">The sequence shown here is derived from an EMBL/GenBank/DDBJ whole genome shotgun (WGS) entry which is preliminary data.</text>
</comment>
<dbReference type="PANTHER" id="PTHR47592">
    <property type="entry name" value="PBF68 PROTEIN"/>
    <property type="match status" value="1"/>
</dbReference>
<accession>A0A2G2XQ29</accession>
<reference evidence="3" key="2">
    <citation type="journal article" date="2017" name="J. Anim. Genet.">
        <title>Multiple reference genome sequences of hot pepper reveal the massive evolution of plant disease resistance genes by retroduplication.</title>
        <authorList>
            <person name="Kim S."/>
            <person name="Park J."/>
            <person name="Yeom S.-I."/>
            <person name="Kim Y.-M."/>
            <person name="Seo E."/>
            <person name="Kim K.-T."/>
            <person name="Kim M.-S."/>
            <person name="Lee J.M."/>
            <person name="Cheong K."/>
            <person name="Shin H.-S."/>
            <person name="Kim S.-B."/>
            <person name="Han K."/>
            <person name="Lee J."/>
            <person name="Park M."/>
            <person name="Lee H.-A."/>
            <person name="Lee H.-Y."/>
            <person name="Lee Y."/>
            <person name="Oh S."/>
            <person name="Lee J.H."/>
            <person name="Choi E."/>
            <person name="Choi E."/>
            <person name="Lee S.E."/>
            <person name="Jeon J."/>
            <person name="Kim H."/>
            <person name="Choi G."/>
            <person name="Song H."/>
            <person name="Lee J."/>
            <person name="Lee S.-C."/>
            <person name="Kwon J.-K."/>
            <person name="Lee H.-Y."/>
            <person name="Koo N."/>
            <person name="Hong Y."/>
            <person name="Kim R.W."/>
            <person name="Kang W.-H."/>
            <person name="Huh J.H."/>
            <person name="Kang B.-C."/>
            <person name="Yang T.-J."/>
            <person name="Lee Y.-H."/>
            <person name="Bennetzen J.L."/>
            <person name="Choi D."/>
        </authorList>
    </citation>
    <scope>NUCLEOTIDE SEQUENCE [LARGE SCALE GENOMIC DNA]</scope>
    <source>
        <strain evidence="3">cv. PBC81</strain>
    </source>
</reference>
<dbReference type="PANTHER" id="PTHR47592:SF24">
    <property type="entry name" value="BNACNNG30200D PROTEIN"/>
    <property type="match status" value="1"/>
</dbReference>
<proteinExistence type="predicted"/>
<evidence type="ECO:0000313" key="2">
    <source>
        <dbReference type="EMBL" id="PHT59549.1"/>
    </source>
</evidence>
<dbReference type="InterPro" id="IPR054722">
    <property type="entry name" value="PolX-like_BBD"/>
</dbReference>
<protein>
    <recommendedName>
        <fullName evidence="1">Retrovirus-related Pol polyprotein from transposon TNT 1-94-like beta-barrel domain-containing protein</fullName>
    </recommendedName>
</protein>
<evidence type="ECO:0000313" key="3">
    <source>
        <dbReference type="Proteomes" id="UP000224567"/>
    </source>
</evidence>
<reference evidence="2 3" key="1">
    <citation type="journal article" date="2017" name="Genome Biol.">
        <title>New reference genome sequences of hot pepper reveal the massive evolution of plant disease-resistance genes by retroduplication.</title>
        <authorList>
            <person name="Kim S."/>
            <person name="Park J."/>
            <person name="Yeom S.I."/>
            <person name="Kim Y.M."/>
            <person name="Seo E."/>
            <person name="Kim K.T."/>
            <person name="Kim M.S."/>
            <person name="Lee J.M."/>
            <person name="Cheong K."/>
            <person name="Shin H.S."/>
            <person name="Kim S.B."/>
            <person name="Han K."/>
            <person name="Lee J."/>
            <person name="Park M."/>
            <person name="Lee H.A."/>
            <person name="Lee H.Y."/>
            <person name="Lee Y."/>
            <person name="Oh S."/>
            <person name="Lee J.H."/>
            <person name="Choi E."/>
            <person name="Choi E."/>
            <person name="Lee S.E."/>
            <person name="Jeon J."/>
            <person name="Kim H."/>
            <person name="Choi G."/>
            <person name="Song H."/>
            <person name="Lee J."/>
            <person name="Lee S.C."/>
            <person name="Kwon J.K."/>
            <person name="Lee H.Y."/>
            <person name="Koo N."/>
            <person name="Hong Y."/>
            <person name="Kim R.W."/>
            <person name="Kang W.H."/>
            <person name="Huh J.H."/>
            <person name="Kang B.C."/>
            <person name="Yang T.J."/>
            <person name="Lee Y.H."/>
            <person name="Bennetzen J.L."/>
            <person name="Choi D."/>
        </authorList>
    </citation>
    <scope>NUCLEOTIDE SEQUENCE [LARGE SCALE GENOMIC DNA]</scope>
    <source>
        <strain evidence="3">cv. PBC81</strain>
    </source>
</reference>
<dbReference type="EMBL" id="MLFT02000001">
    <property type="protein sequence ID" value="PHT59549.1"/>
    <property type="molecule type" value="Genomic_DNA"/>
</dbReference>
<organism evidence="2 3">
    <name type="scientific">Capsicum baccatum</name>
    <name type="common">Peruvian pepper</name>
    <dbReference type="NCBI Taxonomy" id="33114"/>
    <lineage>
        <taxon>Eukaryota</taxon>
        <taxon>Viridiplantae</taxon>
        <taxon>Streptophyta</taxon>
        <taxon>Embryophyta</taxon>
        <taxon>Tracheophyta</taxon>
        <taxon>Spermatophyta</taxon>
        <taxon>Magnoliopsida</taxon>
        <taxon>eudicotyledons</taxon>
        <taxon>Gunneridae</taxon>
        <taxon>Pentapetalae</taxon>
        <taxon>asterids</taxon>
        <taxon>lamiids</taxon>
        <taxon>Solanales</taxon>
        <taxon>Solanaceae</taxon>
        <taxon>Solanoideae</taxon>
        <taxon>Capsiceae</taxon>
        <taxon>Capsicum</taxon>
    </lineage>
</organism>
<dbReference type="Proteomes" id="UP000224567">
    <property type="component" value="Unassembled WGS sequence"/>
</dbReference>
<sequence>MIESIQEYDDLCAMFTECNLVGNPHEWWMDSGATRHVCANKELLSSFSPAQAEEMLYMDNSAPAKLEETGKIFLKMTFGKVLTLNNVLYVPE</sequence>
<dbReference type="OrthoDB" id="2596766at2759"/>
<dbReference type="AlphaFoldDB" id="A0A2G2XQ29"/>